<dbReference type="HOGENOM" id="CLU_1245371_0_0_1"/>
<dbReference type="OrthoDB" id="5344006at2759"/>
<feature type="transmembrane region" description="Helical" evidence="2">
    <location>
        <begin position="125"/>
        <end position="146"/>
    </location>
</feature>
<reference evidence="3 4" key="1">
    <citation type="submission" date="2015-01" db="EMBL/GenBank/DDBJ databases">
        <title>The Genome Sequence of Exophiala mesophila CBS40295.</title>
        <authorList>
            <consortium name="The Broad Institute Genomics Platform"/>
            <person name="Cuomo C."/>
            <person name="de Hoog S."/>
            <person name="Gorbushina A."/>
            <person name="Stielow B."/>
            <person name="Teixiera M."/>
            <person name="Abouelleil A."/>
            <person name="Chapman S.B."/>
            <person name="Priest M."/>
            <person name="Young S.K."/>
            <person name="Wortman J."/>
            <person name="Nusbaum C."/>
            <person name="Birren B."/>
        </authorList>
    </citation>
    <scope>NUCLEOTIDE SEQUENCE [LARGE SCALE GENOMIC DNA]</scope>
    <source>
        <strain evidence="3 4">CBS 40295</strain>
    </source>
</reference>
<dbReference type="AlphaFoldDB" id="A0A0D1WJM7"/>
<evidence type="ECO:0008006" key="5">
    <source>
        <dbReference type="Google" id="ProtNLM"/>
    </source>
</evidence>
<feature type="transmembrane region" description="Helical" evidence="2">
    <location>
        <begin position="43"/>
        <end position="64"/>
    </location>
</feature>
<feature type="compositionally biased region" description="Polar residues" evidence="1">
    <location>
        <begin position="202"/>
        <end position="215"/>
    </location>
</feature>
<name>A0A0D1WJM7_EXOME</name>
<dbReference type="VEuPathDB" id="FungiDB:PV10_08676"/>
<keyword evidence="2" id="KW-0812">Transmembrane</keyword>
<evidence type="ECO:0000256" key="2">
    <source>
        <dbReference type="SAM" id="Phobius"/>
    </source>
</evidence>
<dbReference type="GeneID" id="27326521"/>
<protein>
    <recommendedName>
        <fullName evidence="5">MARVEL domain-containing protein</fullName>
    </recommendedName>
</protein>
<evidence type="ECO:0000256" key="1">
    <source>
        <dbReference type="SAM" id="MobiDB-lite"/>
    </source>
</evidence>
<feature type="transmembrane region" description="Helical" evidence="2">
    <location>
        <begin position="84"/>
        <end position="105"/>
    </location>
</feature>
<feature type="region of interest" description="Disordered" evidence="1">
    <location>
        <begin position="193"/>
        <end position="222"/>
    </location>
</feature>
<organism evidence="3 4">
    <name type="scientific">Exophiala mesophila</name>
    <name type="common">Black yeast-like fungus</name>
    <dbReference type="NCBI Taxonomy" id="212818"/>
    <lineage>
        <taxon>Eukaryota</taxon>
        <taxon>Fungi</taxon>
        <taxon>Dikarya</taxon>
        <taxon>Ascomycota</taxon>
        <taxon>Pezizomycotina</taxon>
        <taxon>Eurotiomycetes</taxon>
        <taxon>Chaetothyriomycetidae</taxon>
        <taxon>Chaetothyriales</taxon>
        <taxon>Herpotrichiellaceae</taxon>
        <taxon>Exophiala</taxon>
    </lineage>
</organism>
<gene>
    <name evidence="3" type="ORF">PV10_08676</name>
</gene>
<keyword evidence="2" id="KW-0472">Membrane</keyword>
<evidence type="ECO:0000313" key="4">
    <source>
        <dbReference type="Proteomes" id="UP000054302"/>
    </source>
</evidence>
<evidence type="ECO:0000313" key="3">
    <source>
        <dbReference type="EMBL" id="KIV89065.1"/>
    </source>
</evidence>
<accession>A0A0D1WJM7</accession>
<proteinExistence type="predicted"/>
<dbReference type="Proteomes" id="UP000054302">
    <property type="component" value="Unassembled WGS sequence"/>
</dbReference>
<keyword evidence="2" id="KW-1133">Transmembrane helix</keyword>
<dbReference type="EMBL" id="KN847525">
    <property type="protein sequence ID" value="KIV89065.1"/>
    <property type="molecule type" value="Genomic_DNA"/>
</dbReference>
<dbReference type="RefSeq" id="XP_016220639.1">
    <property type="nucleotide sequence ID" value="XM_016373728.1"/>
</dbReference>
<keyword evidence="4" id="KW-1185">Reference proteome</keyword>
<sequence length="222" mass="24939">MSKNSTLHSILYHTTRLCQYLSAISVAGIISYFIYILKRNSYPSPWAFIFLLSVASTEIVWLILTTFRAVSRMLGSIVSTIIDLLIALAWLSSTVLVGIRIQYAVNTKCTVEFWMNTYGVFICRLYKGLFASTIIAVFSAFVAILVDVKYRKNRKSRDDIGYRKAKTVDDTWVPGMRGVSDAGTLLYDGSYKSPAADVIPSSRRTSQDNLVTRPETSLESRN</sequence>
<feature type="transmembrane region" description="Helical" evidence="2">
    <location>
        <begin position="20"/>
        <end position="37"/>
    </location>
</feature>